<accession>A0A507B5M1</accession>
<dbReference type="FunFam" id="1.10.150.900:FF:000003">
    <property type="entry name" value="N-fatty-acyl-amino acid synthase/hydrolase PM20D1"/>
    <property type="match status" value="1"/>
</dbReference>
<evidence type="ECO:0000256" key="3">
    <source>
        <dbReference type="ARBA" id="ARBA00022723"/>
    </source>
</evidence>
<evidence type="ECO:0000259" key="8">
    <source>
        <dbReference type="Pfam" id="PF07687"/>
    </source>
</evidence>
<keyword evidence="10" id="KW-1185">Reference proteome</keyword>
<dbReference type="RefSeq" id="XP_030994360.1">
    <property type="nucleotide sequence ID" value="XM_031143106.1"/>
</dbReference>
<feature type="active site" description="Proton acceptor" evidence="6">
    <location>
        <position position="230"/>
    </location>
</feature>
<dbReference type="Proteomes" id="UP000319257">
    <property type="component" value="Unassembled WGS sequence"/>
</dbReference>
<dbReference type="Gene3D" id="3.40.630.10">
    <property type="entry name" value="Zn peptidases"/>
    <property type="match status" value="1"/>
</dbReference>
<dbReference type="OrthoDB" id="3064516at2759"/>
<keyword evidence="5 7" id="KW-0862">Zinc</keyword>
<evidence type="ECO:0000256" key="5">
    <source>
        <dbReference type="ARBA" id="ARBA00022833"/>
    </source>
</evidence>
<dbReference type="InterPro" id="IPR001261">
    <property type="entry name" value="ArgE/DapE_CS"/>
</dbReference>
<dbReference type="Pfam" id="PF01546">
    <property type="entry name" value="Peptidase_M20"/>
    <property type="match status" value="1"/>
</dbReference>
<evidence type="ECO:0000256" key="6">
    <source>
        <dbReference type="PIRSR" id="PIRSR037217-1"/>
    </source>
</evidence>
<comment type="caution">
    <text evidence="9">The sequence shown here is derived from an EMBL/GenBank/DDBJ whole genome shotgun (WGS) entry which is preliminary data.</text>
</comment>
<dbReference type="FunCoup" id="A0A507B5M1">
    <property type="interactions" value="27"/>
</dbReference>
<dbReference type="InterPro" id="IPR047177">
    <property type="entry name" value="Pept_M20A"/>
</dbReference>
<dbReference type="Gene3D" id="3.30.70.360">
    <property type="match status" value="1"/>
</dbReference>
<evidence type="ECO:0000256" key="2">
    <source>
        <dbReference type="ARBA" id="ARBA00022670"/>
    </source>
</evidence>
<dbReference type="PANTHER" id="PTHR45962:SF1">
    <property type="entry name" value="N-FATTY-ACYL-AMINO ACID SYNTHASE_HYDROLASE PM20D1"/>
    <property type="match status" value="1"/>
</dbReference>
<evidence type="ECO:0000313" key="9">
    <source>
        <dbReference type="EMBL" id="TPX12649.1"/>
    </source>
</evidence>
<dbReference type="GO" id="GO:0016810">
    <property type="term" value="F:hydrolase activity, acting on carbon-nitrogen (but not peptide) bonds"/>
    <property type="evidence" value="ECO:0007669"/>
    <property type="project" value="UniProtKB-ARBA"/>
</dbReference>
<feature type="binding site" evidence="7">
    <location>
        <position position="158"/>
    </location>
    <ligand>
        <name>Zn(2+)</name>
        <dbReference type="ChEBI" id="CHEBI:29105"/>
        <label>2</label>
    </ligand>
</feature>
<dbReference type="InParanoid" id="A0A507B5M1"/>
<keyword evidence="2" id="KW-0645">Protease</keyword>
<dbReference type="GO" id="GO:0004181">
    <property type="term" value="F:metallocarboxypeptidase activity"/>
    <property type="evidence" value="ECO:0007669"/>
    <property type="project" value="InterPro"/>
</dbReference>
<dbReference type="FunFam" id="3.40.630.10:FF:000027">
    <property type="entry name" value="N-fatty-acyl-amino acid synthase/hydrolase PM20D1"/>
    <property type="match status" value="1"/>
</dbReference>
<dbReference type="PIRSF" id="PIRSF037217">
    <property type="entry name" value="Carboxypeptidase_S"/>
    <property type="match status" value="1"/>
</dbReference>
<dbReference type="CDD" id="cd05674">
    <property type="entry name" value="M20_yscS"/>
    <property type="match status" value="1"/>
</dbReference>
<feature type="domain" description="Peptidase M20 dimerisation" evidence="8">
    <location>
        <begin position="280"/>
        <end position="430"/>
    </location>
</feature>
<dbReference type="EMBL" id="SKBQ01000003">
    <property type="protein sequence ID" value="TPX12649.1"/>
    <property type="molecule type" value="Genomic_DNA"/>
</dbReference>
<dbReference type="GO" id="GO:0046872">
    <property type="term" value="F:metal ion binding"/>
    <property type="evidence" value="ECO:0007669"/>
    <property type="project" value="UniProtKB-KW"/>
</dbReference>
<dbReference type="InterPro" id="IPR011650">
    <property type="entry name" value="Peptidase_M20_dimer"/>
</dbReference>
<feature type="binding site" evidence="7">
    <location>
        <position position="559"/>
    </location>
    <ligand>
        <name>Zn(2+)</name>
        <dbReference type="ChEBI" id="CHEBI:29105"/>
        <label>1</label>
    </ligand>
</feature>
<gene>
    <name evidence="9" type="ORF">E0L32_000826</name>
</gene>
<dbReference type="SUPFAM" id="SSF53187">
    <property type="entry name" value="Zn-dependent exopeptidases"/>
    <property type="match status" value="1"/>
</dbReference>
<dbReference type="SUPFAM" id="SSF55031">
    <property type="entry name" value="Bacterial exopeptidase dimerisation domain"/>
    <property type="match status" value="1"/>
</dbReference>
<feature type="active site" evidence="6">
    <location>
        <position position="160"/>
    </location>
</feature>
<dbReference type="PANTHER" id="PTHR45962">
    <property type="entry name" value="N-FATTY-ACYL-AMINO ACID SYNTHASE/HYDROLASE PM20D1"/>
    <property type="match status" value="1"/>
</dbReference>
<keyword evidence="4" id="KW-0378">Hydrolase</keyword>
<keyword evidence="3 7" id="KW-0479">Metal-binding</keyword>
<dbReference type="Gene3D" id="1.10.150.900">
    <property type="match status" value="1"/>
</dbReference>
<proteinExistence type="inferred from homology"/>
<dbReference type="InterPro" id="IPR017141">
    <property type="entry name" value="Pept_M20_carboxypep"/>
</dbReference>
<dbReference type="GO" id="GO:0043605">
    <property type="term" value="P:amide catabolic process"/>
    <property type="evidence" value="ECO:0007669"/>
    <property type="project" value="UniProtKB-ARBA"/>
</dbReference>
<dbReference type="GO" id="GO:0043604">
    <property type="term" value="P:amide biosynthetic process"/>
    <property type="evidence" value="ECO:0007669"/>
    <property type="project" value="UniProtKB-ARBA"/>
</dbReference>
<sequence length="589" mass="64671">MVSLKQTVSTSLLLAELASGYSTGWSQYLLGLDNLPGFRTFSHGTLTAHRKCPQLRPLDPSDDGLLSSDDIFSGKDALEKLVENHRPLVEIDSICYDDLGDFDTDERWKPFNNISKVLEDHYPNLYENAKVELVNTYGLVYTIQGSDENLAPILLTAHQDVVPVEEETLDQWDYPPFSAHYDSESGYLYGRGASDDKSGITALMSAMEALLEQEDYEPRRTVVLAFGFDEECGGARGAGEIAKVLGDRYGEGGIAVILDEGGAGLQTLGDTVYALPAVYEKGYLDVWFDLDVVGGHSSTPTPHTAIGMMSEVVVALEAHPFEPEIAKGGPVHEALVCLAEHSPDAFPELTRYVRRGDLKGAAAALAAVSRDTQYFIQTSQAATVVAGGQKINALPEFVTLGVNHRYAPQDSVGSIQHRIAHLVGRVAEKYDLEVRAFEGDEDYDEYLAAHGLAPVAAAAAAAKKKKKDAQHGLWEPVYNGTLNIEVRRKSYVTPQSPTKGAVWDVFAGTVRHSFADLARHVVVAPGAMTGNTDTRHYLDLSKNIYRWSPGSLKSFSNIHTFNERLLMSEHVNMAKFYYDFIRNFDQADL</sequence>
<evidence type="ECO:0000313" key="10">
    <source>
        <dbReference type="Proteomes" id="UP000319257"/>
    </source>
</evidence>
<organism evidence="9 10">
    <name type="scientific">Thyridium curvatum</name>
    <dbReference type="NCBI Taxonomy" id="1093900"/>
    <lineage>
        <taxon>Eukaryota</taxon>
        <taxon>Fungi</taxon>
        <taxon>Dikarya</taxon>
        <taxon>Ascomycota</taxon>
        <taxon>Pezizomycotina</taxon>
        <taxon>Sordariomycetes</taxon>
        <taxon>Sordariomycetidae</taxon>
        <taxon>Thyridiales</taxon>
        <taxon>Thyridiaceae</taxon>
        <taxon>Thyridium</taxon>
    </lineage>
</organism>
<feature type="binding site" evidence="7">
    <location>
        <position position="195"/>
    </location>
    <ligand>
        <name>Zn(2+)</name>
        <dbReference type="ChEBI" id="CHEBI:29105"/>
        <label>2</label>
    </ligand>
</feature>
<dbReference type="GO" id="GO:0006520">
    <property type="term" value="P:amino acid metabolic process"/>
    <property type="evidence" value="ECO:0007669"/>
    <property type="project" value="UniProtKB-ARBA"/>
</dbReference>
<protein>
    <recommendedName>
        <fullName evidence="8">Peptidase M20 dimerisation domain-containing protein</fullName>
    </recommendedName>
</protein>
<dbReference type="GO" id="GO:0000328">
    <property type="term" value="C:fungal-type vacuole lumen"/>
    <property type="evidence" value="ECO:0007669"/>
    <property type="project" value="TreeGrafter"/>
</dbReference>
<dbReference type="GO" id="GO:0005576">
    <property type="term" value="C:extracellular region"/>
    <property type="evidence" value="ECO:0007669"/>
    <property type="project" value="UniProtKB-ARBA"/>
</dbReference>
<dbReference type="GeneID" id="41968273"/>
<dbReference type="GO" id="GO:1990845">
    <property type="term" value="P:adaptive thermogenesis"/>
    <property type="evidence" value="ECO:0007669"/>
    <property type="project" value="UniProtKB-ARBA"/>
</dbReference>
<dbReference type="PROSITE" id="PS00758">
    <property type="entry name" value="ARGE_DAPE_CPG2_1"/>
    <property type="match status" value="1"/>
</dbReference>
<dbReference type="GO" id="GO:0006629">
    <property type="term" value="P:lipid metabolic process"/>
    <property type="evidence" value="ECO:0007669"/>
    <property type="project" value="UniProtKB-ARBA"/>
</dbReference>
<dbReference type="Pfam" id="PF07687">
    <property type="entry name" value="M20_dimer"/>
    <property type="match status" value="1"/>
</dbReference>
<comment type="similarity">
    <text evidence="1">Belongs to the peptidase M20A family.</text>
</comment>
<dbReference type="GO" id="GO:0051603">
    <property type="term" value="P:proteolysis involved in protein catabolic process"/>
    <property type="evidence" value="ECO:0007669"/>
    <property type="project" value="TreeGrafter"/>
</dbReference>
<evidence type="ECO:0000256" key="7">
    <source>
        <dbReference type="PIRSR" id="PIRSR037217-2"/>
    </source>
</evidence>
<dbReference type="InterPro" id="IPR002933">
    <property type="entry name" value="Peptidase_M20"/>
</dbReference>
<feature type="binding site" evidence="7">
    <location>
        <position position="259"/>
    </location>
    <ligand>
        <name>Zn(2+)</name>
        <dbReference type="ChEBI" id="CHEBI:29105"/>
        <label>2</label>
    </ligand>
</feature>
<reference evidence="9 10" key="1">
    <citation type="submission" date="2019-06" db="EMBL/GenBank/DDBJ databases">
        <title>Draft genome sequence of the filamentous fungus Phialemoniopsis curvata isolated from diesel fuel.</title>
        <authorList>
            <person name="Varaljay V.A."/>
            <person name="Lyon W.J."/>
            <person name="Crouch A.L."/>
            <person name="Drake C.E."/>
            <person name="Hollomon J.M."/>
            <person name="Nadeau L.J."/>
            <person name="Nunn H.S."/>
            <person name="Stevenson B.S."/>
            <person name="Bojanowski C.L."/>
            <person name="Crookes-Goodson W.J."/>
        </authorList>
    </citation>
    <scope>NUCLEOTIDE SEQUENCE [LARGE SCALE GENOMIC DNA]</scope>
    <source>
        <strain evidence="9 10">D216</strain>
    </source>
</reference>
<dbReference type="STRING" id="1093900.A0A507B5M1"/>
<dbReference type="AlphaFoldDB" id="A0A507B5M1"/>
<evidence type="ECO:0000256" key="1">
    <source>
        <dbReference type="ARBA" id="ARBA00006247"/>
    </source>
</evidence>
<dbReference type="InterPro" id="IPR036264">
    <property type="entry name" value="Bact_exopeptidase_dim_dom"/>
</dbReference>
<name>A0A507B5M1_9PEZI</name>
<evidence type="ECO:0000256" key="4">
    <source>
        <dbReference type="ARBA" id="ARBA00022801"/>
    </source>
</evidence>
<feature type="binding site" evidence="7">
    <location>
        <position position="195"/>
    </location>
    <ligand>
        <name>Zn(2+)</name>
        <dbReference type="ChEBI" id="CHEBI:29105"/>
        <label>1</label>
    </ligand>
</feature>
<feature type="binding site" evidence="7">
    <location>
        <position position="231"/>
    </location>
    <ligand>
        <name>Zn(2+)</name>
        <dbReference type="ChEBI" id="CHEBI:29105"/>
        <label>1</label>
    </ligand>
</feature>